<evidence type="ECO:0000313" key="3">
    <source>
        <dbReference type="EMBL" id="SVP92265.1"/>
    </source>
</evidence>
<dbReference type="AlphaFoldDB" id="A0A3B0MPH1"/>
<reference evidence="2" key="1">
    <citation type="submission" date="2018-07" db="EMBL/GenBank/DDBJ databases">
        <authorList>
            <person name="Quirk P.G."/>
            <person name="Krulwich T.A."/>
        </authorList>
    </citation>
    <scope>NUCLEOTIDE SEQUENCE</scope>
    <source>
        <strain evidence="2">Anand</strain>
    </source>
</reference>
<dbReference type="VEuPathDB" id="PiroplasmaDB:TA16085"/>
<sequence>MNKMFRCKACSGTPFAAFFGLDEPDEDKQKTSEEVVESETDDGALSPRNPDELSNDEQEKLNEPRNAEEVTYLAKIYNTYVHERAKILWKNESTRIQILKEIAMGCCKNDDPVLGNDIQCVKWVGDFHDEYPVIHIQEPKETMKKRTYVSRMLVFLFADEESYQKIDVNKYTPFTMVCGNKWCVNLTHIMLN</sequence>
<accession>A0A3B0MPH1</accession>
<evidence type="ECO:0000313" key="2">
    <source>
        <dbReference type="EMBL" id="SVP92023.1"/>
    </source>
</evidence>
<dbReference type="EMBL" id="UIVT01000002">
    <property type="protein sequence ID" value="SVP92023.1"/>
    <property type="molecule type" value="Genomic_DNA"/>
</dbReference>
<proteinExistence type="predicted"/>
<name>A0A3B0MPH1_THEAN</name>
<dbReference type="EMBL" id="UIVS01000002">
    <property type="protein sequence ID" value="SVP92265.1"/>
    <property type="molecule type" value="Genomic_DNA"/>
</dbReference>
<feature type="region of interest" description="Disordered" evidence="1">
    <location>
        <begin position="20"/>
        <end position="65"/>
    </location>
</feature>
<organism evidence="2">
    <name type="scientific">Theileria annulata</name>
    <dbReference type="NCBI Taxonomy" id="5874"/>
    <lineage>
        <taxon>Eukaryota</taxon>
        <taxon>Sar</taxon>
        <taxon>Alveolata</taxon>
        <taxon>Apicomplexa</taxon>
        <taxon>Aconoidasida</taxon>
        <taxon>Piroplasmida</taxon>
        <taxon>Theileriidae</taxon>
        <taxon>Theileria</taxon>
    </lineage>
</organism>
<gene>
    <name evidence="2" type="ORF">TAT_000205300</name>
    <name evidence="3" type="ORF">TAV_000205500</name>
</gene>
<evidence type="ECO:0000256" key="1">
    <source>
        <dbReference type="SAM" id="MobiDB-lite"/>
    </source>
</evidence>
<protein>
    <submittedName>
        <fullName evidence="2">Uncharacterized protein</fullName>
    </submittedName>
</protein>